<evidence type="ECO:0000256" key="1">
    <source>
        <dbReference type="ARBA" id="ARBA00004173"/>
    </source>
</evidence>
<dbReference type="InterPro" id="IPR006222">
    <property type="entry name" value="GCVT_N"/>
</dbReference>
<dbReference type="WBParaSite" id="PSU_v2.g14181.t1">
    <property type="protein sequence ID" value="PSU_v2.g14181.t1"/>
    <property type="gene ID" value="PSU_v2.g14181"/>
</dbReference>
<reference evidence="6" key="1">
    <citation type="submission" date="2022-11" db="UniProtKB">
        <authorList>
            <consortium name="WormBaseParasite"/>
        </authorList>
    </citation>
    <scope>IDENTIFICATION</scope>
</reference>
<name>A0A914Y9G3_9BILA</name>
<comment type="subcellular location">
    <subcellularLocation>
        <location evidence="1">Mitochondrion</location>
    </subcellularLocation>
</comment>
<dbReference type="Proteomes" id="UP000887577">
    <property type="component" value="Unplaced"/>
</dbReference>
<protein>
    <submittedName>
        <fullName evidence="6">Aminomethyltransferase folate-binding domain-containing protein</fullName>
    </submittedName>
</protein>
<feature type="domain" description="GCVT N-terminal" evidence="4">
    <location>
        <begin position="11"/>
        <end position="63"/>
    </location>
</feature>
<dbReference type="PANTHER" id="PTHR22602">
    <property type="entry name" value="TRANSFERASE CAF17, MITOCHONDRIAL-RELATED"/>
    <property type="match status" value="1"/>
</dbReference>
<evidence type="ECO:0000313" key="5">
    <source>
        <dbReference type="Proteomes" id="UP000887577"/>
    </source>
</evidence>
<evidence type="ECO:0000256" key="2">
    <source>
        <dbReference type="ARBA" id="ARBA00022946"/>
    </source>
</evidence>
<sequence length="233" mass="26728">MQIAKLAHRALLSLKGPETRPFLQGLLTQDINTLGASKCIYSFLLNAKGRIVADFMVYKPKETTEIQDEILLETDAERIEQLEKLFTLYRLRKKVEITKPSTEIFFVFPDKNDTKKSEGDNYFVDPRLGQSFGSRFLGNAKETVNSDEYLRRRLEWGIGEGYNELKDQIPLNINGDILNGISYDKGCYIGQELIARTHHTGVIRSRLLPFKTTAINLKRILPLLTQMEKDVEK</sequence>
<keyword evidence="3" id="KW-0496">Mitochondrion</keyword>
<dbReference type="NCBIfam" id="TIGR03317">
    <property type="entry name" value="ygfZ_signature"/>
    <property type="match status" value="1"/>
</dbReference>
<evidence type="ECO:0000313" key="6">
    <source>
        <dbReference type="WBParaSite" id="PSU_v2.g14181.t1"/>
    </source>
</evidence>
<proteinExistence type="predicted"/>
<dbReference type="SUPFAM" id="SSF103025">
    <property type="entry name" value="Folate-binding domain"/>
    <property type="match status" value="1"/>
</dbReference>
<dbReference type="Gene3D" id="3.30.1360.120">
    <property type="entry name" value="Probable tRNA modification gtpase trme, domain 1"/>
    <property type="match status" value="2"/>
</dbReference>
<accession>A0A914Y9G3</accession>
<dbReference type="GO" id="GO:0016226">
    <property type="term" value="P:iron-sulfur cluster assembly"/>
    <property type="evidence" value="ECO:0007669"/>
    <property type="project" value="TreeGrafter"/>
</dbReference>
<dbReference type="InterPro" id="IPR027266">
    <property type="entry name" value="TrmE/GcvT-like"/>
</dbReference>
<keyword evidence="2" id="KW-0809">Transit peptide</keyword>
<evidence type="ECO:0000256" key="3">
    <source>
        <dbReference type="ARBA" id="ARBA00023128"/>
    </source>
</evidence>
<dbReference type="InterPro" id="IPR017703">
    <property type="entry name" value="YgfZ/GCV_T_CS"/>
</dbReference>
<dbReference type="AlphaFoldDB" id="A0A914Y9G3"/>
<organism evidence="5 6">
    <name type="scientific">Panagrolaimus superbus</name>
    <dbReference type="NCBI Taxonomy" id="310955"/>
    <lineage>
        <taxon>Eukaryota</taxon>
        <taxon>Metazoa</taxon>
        <taxon>Ecdysozoa</taxon>
        <taxon>Nematoda</taxon>
        <taxon>Chromadorea</taxon>
        <taxon>Rhabditida</taxon>
        <taxon>Tylenchina</taxon>
        <taxon>Panagrolaimomorpha</taxon>
        <taxon>Panagrolaimoidea</taxon>
        <taxon>Panagrolaimidae</taxon>
        <taxon>Panagrolaimus</taxon>
    </lineage>
</organism>
<evidence type="ECO:0000259" key="4">
    <source>
        <dbReference type="Pfam" id="PF01571"/>
    </source>
</evidence>
<dbReference type="InterPro" id="IPR045179">
    <property type="entry name" value="YgfZ/GcvT"/>
</dbReference>
<dbReference type="PANTHER" id="PTHR22602:SF0">
    <property type="entry name" value="TRANSFERASE CAF17, MITOCHONDRIAL-RELATED"/>
    <property type="match status" value="1"/>
</dbReference>
<keyword evidence="5" id="KW-1185">Reference proteome</keyword>
<dbReference type="GO" id="GO:0005759">
    <property type="term" value="C:mitochondrial matrix"/>
    <property type="evidence" value="ECO:0007669"/>
    <property type="project" value="TreeGrafter"/>
</dbReference>
<dbReference type="Pfam" id="PF01571">
    <property type="entry name" value="GCV_T"/>
    <property type="match status" value="1"/>
</dbReference>